<evidence type="ECO:0000313" key="1">
    <source>
        <dbReference type="EMBL" id="MBV2361696.1"/>
    </source>
</evidence>
<reference evidence="1" key="1">
    <citation type="submission" date="2021-06" db="EMBL/GenBank/DDBJ databases">
        <title>Thalassococcus sp. CAU 1522 isolated from sea sand, Republic of Korea.</title>
        <authorList>
            <person name="Kim W."/>
        </authorList>
    </citation>
    <scope>NUCLEOTIDE SEQUENCE</scope>
    <source>
        <strain evidence="1">CAU 1522</strain>
    </source>
</reference>
<evidence type="ECO:0008006" key="3">
    <source>
        <dbReference type="Google" id="ProtNLM"/>
    </source>
</evidence>
<dbReference type="RefSeq" id="WP_217780087.1">
    <property type="nucleotide sequence ID" value="NZ_JAHRWL010000004.1"/>
</dbReference>
<dbReference type="Proteomes" id="UP001166293">
    <property type="component" value="Unassembled WGS sequence"/>
</dbReference>
<evidence type="ECO:0000313" key="2">
    <source>
        <dbReference type="Proteomes" id="UP001166293"/>
    </source>
</evidence>
<proteinExistence type="predicted"/>
<protein>
    <recommendedName>
        <fullName evidence="3">DUF1127 domain-containing protein</fullName>
    </recommendedName>
</protein>
<comment type="caution">
    <text evidence="1">The sequence shown here is derived from an EMBL/GenBank/DDBJ whole genome shotgun (WGS) entry which is preliminary data.</text>
</comment>
<sequence length="69" mass="7532">MADITSSMTPVAKAAPFRPLAALWSALTKIGENSHRAQLARKCAQVSQADLDRMGLTRAQLVQRAFSIY</sequence>
<gene>
    <name evidence="1" type="ORF">KUH32_18170</name>
</gene>
<name>A0ABS6NCE2_9RHOB</name>
<accession>A0ABS6NCE2</accession>
<keyword evidence="2" id="KW-1185">Reference proteome</keyword>
<organism evidence="1 2">
    <name type="scientific">Thalassococcus arenae</name>
    <dbReference type="NCBI Taxonomy" id="2851652"/>
    <lineage>
        <taxon>Bacteria</taxon>
        <taxon>Pseudomonadati</taxon>
        <taxon>Pseudomonadota</taxon>
        <taxon>Alphaproteobacteria</taxon>
        <taxon>Rhodobacterales</taxon>
        <taxon>Roseobacteraceae</taxon>
        <taxon>Thalassococcus</taxon>
    </lineage>
</organism>
<dbReference type="EMBL" id="JAHRWL010000004">
    <property type="protein sequence ID" value="MBV2361696.1"/>
    <property type="molecule type" value="Genomic_DNA"/>
</dbReference>